<dbReference type="AlphaFoldDB" id="A0A6N3DCB0"/>
<feature type="transmembrane region" description="Helical" evidence="1">
    <location>
        <begin position="12"/>
        <end position="30"/>
    </location>
</feature>
<feature type="transmembrane region" description="Helical" evidence="1">
    <location>
        <begin position="69"/>
        <end position="91"/>
    </location>
</feature>
<protein>
    <recommendedName>
        <fullName evidence="3">Glucosyltransferase</fullName>
    </recommendedName>
</protein>
<accession>A0A6N3DCB0</accession>
<feature type="transmembrane region" description="Helical" evidence="1">
    <location>
        <begin position="204"/>
        <end position="224"/>
    </location>
</feature>
<sequence>MRIIKEHPYCFVYGLLVLFYFVFAAIVPLAQDDWGWYIHGYNQWFNEHFKNLNGRYFGNILEILAVRSLLLRMVVYALVSFSILWIVLKFADKTKSTAYILIAFIMLLLMPASIFKQTYAWYAGFNNYVTSALCALVVLLFVLKTLHNQERKTQWSQRIELVCFYIACIAGQLFMENVTLYNIAITGLGLLVYLVIYHKINLKLLIGFCLTWIGAIIMFTNPNYLNILAGNSSYQQVGSNTSMYDKVIQTLLKIIPYYGYFQCAIFLSVLAVVLLIVLYRSPKFLSLSLVYKVIITAALAFFTVYKYFIYEPFDLDAMKHIPWIAGLNFLACLIYFCAVAVGLYFIGLSKKSLLTTYFNLASIVIATMPLLVVAPVGPRNFYFMYVLWLVILLIVLKQLPLPERRTSLIAGSIALVAVIVFMSAFSFMSYANTQRIAKIKEEAAHASKDDVIIVEMLPFDVYTQHSSPWSVRTQRVFKQYFGIPQEARLKFVPYGQKYLQPKVQKKNK</sequence>
<feature type="transmembrane region" description="Helical" evidence="1">
    <location>
        <begin position="98"/>
        <end position="115"/>
    </location>
</feature>
<proteinExistence type="predicted"/>
<feature type="transmembrane region" description="Helical" evidence="1">
    <location>
        <begin position="408"/>
        <end position="431"/>
    </location>
</feature>
<evidence type="ECO:0008006" key="3">
    <source>
        <dbReference type="Google" id="ProtNLM"/>
    </source>
</evidence>
<dbReference type="RefSeq" id="WP_002479999.1">
    <property type="nucleotide sequence ID" value="NZ_CACRUO010000037.1"/>
</dbReference>
<feature type="transmembrane region" description="Helical" evidence="1">
    <location>
        <begin position="321"/>
        <end position="346"/>
    </location>
</feature>
<feature type="transmembrane region" description="Helical" evidence="1">
    <location>
        <begin position="155"/>
        <end position="174"/>
    </location>
</feature>
<feature type="transmembrane region" description="Helical" evidence="1">
    <location>
        <begin position="257"/>
        <end position="277"/>
    </location>
</feature>
<dbReference type="EMBL" id="CACRUO010000037">
    <property type="protein sequence ID" value="VYU26072.1"/>
    <property type="molecule type" value="Genomic_DNA"/>
</dbReference>
<evidence type="ECO:0000313" key="2">
    <source>
        <dbReference type="EMBL" id="VYU26072.1"/>
    </source>
</evidence>
<feature type="transmembrane region" description="Helical" evidence="1">
    <location>
        <begin position="353"/>
        <end position="374"/>
    </location>
</feature>
<dbReference type="Pfam" id="PF19528">
    <property type="entry name" value="DUF6056"/>
    <property type="match status" value="1"/>
</dbReference>
<dbReference type="InterPro" id="IPR045691">
    <property type="entry name" value="DUF6056"/>
</dbReference>
<name>A0A6N3DCB0_STASI</name>
<evidence type="ECO:0000256" key="1">
    <source>
        <dbReference type="SAM" id="Phobius"/>
    </source>
</evidence>
<gene>
    <name evidence="2" type="ORF">SSLFYP27_01806</name>
</gene>
<feature type="transmembrane region" description="Helical" evidence="1">
    <location>
        <begin position="121"/>
        <end position="143"/>
    </location>
</feature>
<keyword evidence="1" id="KW-0812">Transmembrane</keyword>
<organism evidence="2">
    <name type="scientific">Staphylococcus simulans</name>
    <dbReference type="NCBI Taxonomy" id="1286"/>
    <lineage>
        <taxon>Bacteria</taxon>
        <taxon>Bacillati</taxon>
        <taxon>Bacillota</taxon>
        <taxon>Bacilli</taxon>
        <taxon>Bacillales</taxon>
        <taxon>Staphylococcaceae</taxon>
        <taxon>Staphylococcus</taxon>
    </lineage>
</organism>
<reference evidence="2" key="1">
    <citation type="submission" date="2019-11" db="EMBL/GenBank/DDBJ databases">
        <authorList>
            <person name="Feng L."/>
        </authorList>
    </citation>
    <scope>NUCLEOTIDE SEQUENCE</scope>
    <source>
        <strain evidence="2">SsimulansLFYP27</strain>
    </source>
</reference>
<feature type="transmembrane region" description="Helical" evidence="1">
    <location>
        <begin position="180"/>
        <end position="197"/>
    </location>
</feature>
<feature type="transmembrane region" description="Helical" evidence="1">
    <location>
        <begin position="289"/>
        <end position="309"/>
    </location>
</feature>
<keyword evidence="1" id="KW-1133">Transmembrane helix</keyword>
<keyword evidence="1" id="KW-0472">Membrane</keyword>
<feature type="transmembrane region" description="Helical" evidence="1">
    <location>
        <begin position="380"/>
        <end position="396"/>
    </location>
</feature>